<proteinExistence type="predicted"/>
<protein>
    <recommendedName>
        <fullName evidence="3">Glycoside hydrolase family 42 N-terminal domain-containing protein</fullName>
    </recommendedName>
</protein>
<reference evidence="1 2" key="1">
    <citation type="journal article" date="2019" name="Int. J. Syst. Evol. Microbiol.">
        <title>The Global Catalogue of Microorganisms (GCM) 10K type strain sequencing project: providing services to taxonomists for standard genome sequencing and annotation.</title>
        <authorList>
            <consortium name="The Broad Institute Genomics Platform"/>
            <consortium name="The Broad Institute Genome Sequencing Center for Infectious Disease"/>
            <person name="Wu L."/>
            <person name="Ma J."/>
        </authorList>
    </citation>
    <scope>NUCLEOTIDE SEQUENCE [LARGE SCALE GENOMIC DNA]</scope>
    <source>
        <strain evidence="1 2">JCM 14307</strain>
    </source>
</reference>
<comment type="caution">
    <text evidence="1">The sequence shown here is derived from an EMBL/GenBank/DDBJ whole genome shotgun (WGS) entry which is preliminary data.</text>
</comment>
<dbReference type="RefSeq" id="WP_344161147.1">
    <property type="nucleotide sequence ID" value="NZ_BAAANF010000022.1"/>
</dbReference>
<dbReference type="PROSITE" id="PS51318">
    <property type="entry name" value="TAT"/>
    <property type="match status" value="1"/>
</dbReference>
<dbReference type="Proteomes" id="UP001500280">
    <property type="component" value="Unassembled WGS sequence"/>
</dbReference>
<keyword evidence="2" id="KW-1185">Reference proteome</keyword>
<dbReference type="InterPro" id="IPR006311">
    <property type="entry name" value="TAT_signal"/>
</dbReference>
<evidence type="ECO:0008006" key="3">
    <source>
        <dbReference type="Google" id="ProtNLM"/>
    </source>
</evidence>
<sequence>MNDLPKVPGGPALDRRGVLKLAAAAGVLPFLPGTTATAQAATQATQATQAAGTAAATCSTLPIISGPEFPIGAFWPPSMQDRFNLLSRFQEMKDAGFNWTFVGASDAEAEVAKNHTTLGFTDQVGLKAVVVNWHQRALQLRTEYTRHPSFVGFRLDDEPDPGEIADLAVGAAALRAAAPNLLQNVNLFPDPVPGGWRNYIHEFASSVRPQMLSYDRYPLLADGTNHANYCAEWQEFRAAGLGAGVPTWIYILSTKHIHYRTPTAADLAWQVNVSLAYGCKGIQYFCYWSPEPPGTPANFGPGLIDYEGNRSPIYDAAKALHANWLTPAGAELKPLVSERVVHANGSRPPATQPFTPDTWLSGTSGSPVVLGTFRSKDRKSRTRWVLVTNWSHTAASQAVLNVNTATVSTVSKFDPATKTYKAQSSSGSISVSLAPGAAALYRLDAPGTFLDPKVQLVLASDSEVHHGIQQADDTWVGPEALNGPARLVAASEFNGMLNVMEMTGDLIYHRVRGVDGSWSSRNLFGELKGVSSMTAAVTLGCLQVAFAAGGIVYHLMQFPDGRWDGPNRLGDEAKLVAATEFHGTFHMMQVDGAGRIYHRVRRGDGTWSSRNHFTTMANITSVAVTVVGEEMMVVIAAGGQLYYAIQHTDGSWQLPTQTGDPADHVAASSVGGELQITAISGGQAYTRRRRADGTLPPRVALPTELTNITAVASAGRSVEHCP</sequence>
<gene>
    <name evidence="1" type="ORF">GCM10009745_67190</name>
</gene>
<name>A0ABN2IQS0_9ACTN</name>
<dbReference type="SUPFAM" id="SSF89372">
    <property type="entry name" value="Fucose-specific lectin"/>
    <property type="match status" value="1"/>
</dbReference>
<accession>A0ABN2IQS0</accession>
<organism evidence="1 2">
    <name type="scientific">Kribbella yunnanensis</name>
    <dbReference type="NCBI Taxonomy" id="190194"/>
    <lineage>
        <taxon>Bacteria</taxon>
        <taxon>Bacillati</taxon>
        <taxon>Actinomycetota</taxon>
        <taxon>Actinomycetes</taxon>
        <taxon>Propionibacteriales</taxon>
        <taxon>Kribbellaceae</taxon>
        <taxon>Kribbella</taxon>
    </lineage>
</organism>
<evidence type="ECO:0000313" key="1">
    <source>
        <dbReference type="EMBL" id="GAA1709821.1"/>
    </source>
</evidence>
<dbReference type="Gene3D" id="3.20.20.80">
    <property type="entry name" value="Glycosidases"/>
    <property type="match status" value="1"/>
</dbReference>
<evidence type="ECO:0000313" key="2">
    <source>
        <dbReference type="Proteomes" id="UP001500280"/>
    </source>
</evidence>
<dbReference type="EMBL" id="BAAANF010000022">
    <property type="protein sequence ID" value="GAA1709821.1"/>
    <property type="molecule type" value="Genomic_DNA"/>
</dbReference>